<keyword evidence="3 7" id="KW-0378">Hydrolase</keyword>
<dbReference type="Pfam" id="PF01195">
    <property type="entry name" value="Pept_tRNA_hydro"/>
    <property type="match status" value="1"/>
</dbReference>
<feature type="site" description="Stabilizes the basic form of H active site to accept a proton" evidence="7">
    <location>
        <position position="88"/>
    </location>
</feature>
<comment type="subunit">
    <text evidence="7">Monomer.</text>
</comment>
<proteinExistence type="inferred from homology"/>
<dbReference type="InterPro" id="IPR018171">
    <property type="entry name" value="Pept_tRNA_hydro_CS"/>
</dbReference>
<dbReference type="Gene3D" id="3.40.50.1470">
    <property type="entry name" value="Peptidyl-tRNA hydrolase"/>
    <property type="match status" value="1"/>
</dbReference>
<dbReference type="InterPro" id="IPR036416">
    <property type="entry name" value="Pept_tRNA_hydro_sf"/>
</dbReference>
<dbReference type="EMBL" id="QZJF01000005">
    <property type="protein sequence ID" value="RJR28052.1"/>
    <property type="molecule type" value="Genomic_DNA"/>
</dbReference>
<protein>
    <recommendedName>
        <fullName evidence="6 7">Peptidyl-tRNA hydrolase</fullName>
        <shortName evidence="7">Pth</shortName>
        <ecNumber evidence="1 7">3.1.1.29</ecNumber>
    </recommendedName>
</protein>
<evidence type="ECO:0000256" key="2">
    <source>
        <dbReference type="ARBA" id="ARBA00022555"/>
    </source>
</evidence>
<dbReference type="HAMAP" id="MF_00083">
    <property type="entry name" value="Pept_tRNA_hydro_bact"/>
    <property type="match status" value="1"/>
</dbReference>
<comment type="similarity">
    <text evidence="5 7 9">Belongs to the PTH family.</text>
</comment>
<comment type="caution">
    <text evidence="10">The sequence shown here is derived from an EMBL/GenBank/DDBJ whole genome shotgun (WGS) entry which is preliminary data.</text>
</comment>
<feature type="active site" description="Proton acceptor" evidence="7">
    <location>
        <position position="19"/>
    </location>
</feature>
<dbReference type="PANTHER" id="PTHR17224:SF1">
    <property type="entry name" value="PEPTIDYL-TRNA HYDROLASE"/>
    <property type="match status" value="1"/>
</dbReference>
<dbReference type="CDD" id="cd00462">
    <property type="entry name" value="PTH"/>
    <property type="match status" value="1"/>
</dbReference>
<name>A0A3A4ZG89_UNCKA</name>
<feature type="binding site" evidence="7">
    <location>
        <position position="63"/>
    </location>
    <ligand>
        <name>tRNA</name>
        <dbReference type="ChEBI" id="CHEBI:17843"/>
    </ligand>
</feature>
<dbReference type="PANTHER" id="PTHR17224">
    <property type="entry name" value="PEPTIDYL-TRNA HYDROLASE"/>
    <property type="match status" value="1"/>
</dbReference>
<dbReference type="GO" id="GO:0004045">
    <property type="term" value="F:peptidyl-tRNA hydrolase activity"/>
    <property type="evidence" value="ECO:0007669"/>
    <property type="project" value="UniProtKB-UniRule"/>
</dbReference>
<sequence length="168" mass="19024">MKVIVGLGNPGEKYINTRHNFGFIILESIAREIQQTFSSDEKFKSEIARSDKFILVKPTTFMNNSGEAVSRILNFYKIQPKDLYVIHDDVDLPFGKIKKQFGASSAGHRGVESIINELGTKEFWRVRIGVGKPVDTRIEIEDWVLTNMLPDELTQVIGLVPAVKKLVF</sequence>
<dbReference type="PROSITE" id="PS01195">
    <property type="entry name" value="PEPT_TRNA_HYDROL_1"/>
    <property type="match status" value="1"/>
</dbReference>
<dbReference type="EC" id="3.1.1.29" evidence="1 7"/>
<feature type="binding site" evidence="7">
    <location>
        <position position="61"/>
    </location>
    <ligand>
        <name>tRNA</name>
        <dbReference type="ChEBI" id="CHEBI:17843"/>
    </ligand>
</feature>
<comment type="catalytic activity">
    <reaction evidence="7 8">
        <text>an N-acyl-L-alpha-aminoacyl-tRNA + H2O = an N-acyl-L-amino acid + a tRNA + H(+)</text>
        <dbReference type="Rhea" id="RHEA:54448"/>
        <dbReference type="Rhea" id="RHEA-COMP:10123"/>
        <dbReference type="Rhea" id="RHEA-COMP:13883"/>
        <dbReference type="ChEBI" id="CHEBI:15377"/>
        <dbReference type="ChEBI" id="CHEBI:15378"/>
        <dbReference type="ChEBI" id="CHEBI:59874"/>
        <dbReference type="ChEBI" id="CHEBI:78442"/>
        <dbReference type="ChEBI" id="CHEBI:138191"/>
        <dbReference type="EC" id="3.1.1.29"/>
    </reaction>
</comment>
<comment type="subcellular location">
    <subcellularLocation>
        <location evidence="7">Cytoplasm</location>
    </subcellularLocation>
</comment>
<comment type="function">
    <text evidence="7">Catalyzes the release of premature peptidyl moieties from peptidyl-tRNA molecules trapped in stalled 50S ribosomal subunits, and thus maintains levels of free tRNAs and 50S ribosomes.</text>
</comment>
<keyword evidence="2 7" id="KW-0820">tRNA-binding</keyword>
<evidence type="ECO:0000256" key="4">
    <source>
        <dbReference type="ARBA" id="ARBA00022884"/>
    </source>
</evidence>
<evidence type="ECO:0000256" key="8">
    <source>
        <dbReference type="RuleBase" id="RU000673"/>
    </source>
</evidence>
<dbReference type="GO" id="GO:0005737">
    <property type="term" value="C:cytoplasm"/>
    <property type="evidence" value="ECO:0007669"/>
    <property type="project" value="UniProtKB-SubCell"/>
</dbReference>
<organism evidence="10 11">
    <name type="scientific">candidate division WWE3 bacterium</name>
    <dbReference type="NCBI Taxonomy" id="2053526"/>
    <lineage>
        <taxon>Bacteria</taxon>
        <taxon>Katanobacteria</taxon>
    </lineage>
</organism>
<comment type="caution">
    <text evidence="7">Lacks conserved residue(s) required for the propagation of feature annotation.</text>
</comment>
<keyword evidence="4 7" id="KW-0694">RNA-binding</keyword>
<evidence type="ECO:0000256" key="3">
    <source>
        <dbReference type="ARBA" id="ARBA00022801"/>
    </source>
</evidence>
<dbReference type="SUPFAM" id="SSF53178">
    <property type="entry name" value="Peptidyl-tRNA hydrolase-like"/>
    <property type="match status" value="1"/>
</dbReference>
<evidence type="ECO:0000256" key="9">
    <source>
        <dbReference type="RuleBase" id="RU004320"/>
    </source>
</evidence>
<gene>
    <name evidence="7" type="primary">pth</name>
    <name evidence="10" type="ORF">C4561_00935</name>
</gene>
<dbReference type="GO" id="GO:0072344">
    <property type="term" value="P:rescue of stalled ribosome"/>
    <property type="evidence" value="ECO:0007669"/>
    <property type="project" value="UniProtKB-UniRule"/>
</dbReference>
<dbReference type="NCBIfam" id="TIGR00447">
    <property type="entry name" value="pth"/>
    <property type="match status" value="1"/>
</dbReference>
<evidence type="ECO:0000256" key="5">
    <source>
        <dbReference type="ARBA" id="ARBA00038063"/>
    </source>
</evidence>
<accession>A0A3A4ZG89</accession>
<evidence type="ECO:0000313" key="11">
    <source>
        <dbReference type="Proteomes" id="UP000265540"/>
    </source>
</evidence>
<feature type="site" description="Discriminates between blocked and unblocked aminoacyl-tRNA" evidence="7">
    <location>
        <position position="9"/>
    </location>
</feature>
<keyword evidence="7" id="KW-0963">Cytoplasm</keyword>
<evidence type="ECO:0000256" key="1">
    <source>
        <dbReference type="ARBA" id="ARBA00013260"/>
    </source>
</evidence>
<dbReference type="AlphaFoldDB" id="A0A3A4ZG89"/>
<evidence type="ECO:0000256" key="7">
    <source>
        <dbReference type="HAMAP-Rule" id="MF_00083"/>
    </source>
</evidence>
<reference evidence="10 11" key="1">
    <citation type="journal article" date="2017" name="ISME J.">
        <title>Energy and carbon metabolisms in a deep terrestrial subsurface fluid microbial community.</title>
        <authorList>
            <person name="Momper L."/>
            <person name="Jungbluth S.P."/>
            <person name="Lee M.D."/>
            <person name="Amend J.P."/>
        </authorList>
    </citation>
    <scope>NUCLEOTIDE SEQUENCE [LARGE SCALE GENOMIC DNA]</scope>
    <source>
        <strain evidence="10">SURF_46</strain>
    </source>
</reference>
<dbReference type="GO" id="GO:0000049">
    <property type="term" value="F:tRNA binding"/>
    <property type="evidence" value="ECO:0007669"/>
    <property type="project" value="UniProtKB-UniRule"/>
</dbReference>
<comment type="function">
    <text evidence="7">Hydrolyzes ribosome-free peptidyl-tRNAs (with 1 or more amino acids incorporated), which drop off the ribosome during protein synthesis, or as a result of ribosome stalling.</text>
</comment>
<evidence type="ECO:0000256" key="6">
    <source>
        <dbReference type="ARBA" id="ARBA00050038"/>
    </source>
</evidence>
<feature type="binding site" evidence="7">
    <location>
        <position position="14"/>
    </location>
    <ligand>
        <name>tRNA</name>
        <dbReference type="ChEBI" id="CHEBI:17843"/>
    </ligand>
</feature>
<dbReference type="InterPro" id="IPR001328">
    <property type="entry name" value="Pept_tRNA_hydro"/>
</dbReference>
<dbReference type="GO" id="GO:0006515">
    <property type="term" value="P:protein quality control for misfolded or incompletely synthesized proteins"/>
    <property type="evidence" value="ECO:0007669"/>
    <property type="project" value="UniProtKB-UniRule"/>
</dbReference>
<evidence type="ECO:0000313" key="10">
    <source>
        <dbReference type="EMBL" id="RJR28052.1"/>
    </source>
</evidence>
<dbReference type="Proteomes" id="UP000265540">
    <property type="component" value="Unassembled WGS sequence"/>
</dbReference>